<dbReference type="EMBL" id="GL377566">
    <property type="protein sequence ID" value="EFJ36884.1"/>
    <property type="molecule type" value="Genomic_DNA"/>
</dbReference>
<dbReference type="InterPro" id="IPR013766">
    <property type="entry name" value="Thioredoxin_domain"/>
</dbReference>
<gene>
    <name evidence="5" type="ORF">SELMODRAFT_77169</name>
</gene>
<keyword evidence="3" id="KW-0676">Redox-active center</keyword>
<sequence length="108" mass="11965">GNVLVMNSRQEWLAKLDEAKRSGKVIVVDFTATWCGPCKAMAPIFVDLSKQFEQLIFVKVDVDALKANWSIQAMPTFIFIKDGKLLDKIVGANKSELQRKAAMYATGG</sequence>
<evidence type="ECO:0000313" key="5">
    <source>
        <dbReference type="EMBL" id="EFJ36884.1"/>
    </source>
</evidence>
<evidence type="ECO:0000313" key="6">
    <source>
        <dbReference type="Proteomes" id="UP000001514"/>
    </source>
</evidence>
<keyword evidence="2" id="KW-1015">Disulfide bond</keyword>
<dbReference type="InParanoid" id="D8QS73"/>
<organism evidence="6">
    <name type="scientific">Selaginella moellendorffii</name>
    <name type="common">Spikemoss</name>
    <dbReference type="NCBI Taxonomy" id="88036"/>
    <lineage>
        <taxon>Eukaryota</taxon>
        <taxon>Viridiplantae</taxon>
        <taxon>Streptophyta</taxon>
        <taxon>Embryophyta</taxon>
        <taxon>Tracheophyta</taxon>
        <taxon>Lycopodiopsida</taxon>
        <taxon>Selaginellales</taxon>
        <taxon>Selaginellaceae</taxon>
        <taxon>Selaginella</taxon>
    </lineage>
</organism>
<name>D8QS73_SELML</name>
<dbReference type="InterPro" id="IPR017937">
    <property type="entry name" value="Thioredoxin_CS"/>
</dbReference>
<evidence type="ECO:0000259" key="4">
    <source>
        <dbReference type="PROSITE" id="PS51352"/>
    </source>
</evidence>
<dbReference type="eggNOG" id="KOG0907">
    <property type="taxonomic scope" value="Eukaryota"/>
</dbReference>
<accession>D8QS73</accession>
<dbReference type="InterPro" id="IPR036249">
    <property type="entry name" value="Thioredoxin-like_sf"/>
</dbReference>
<feature type="domain" description="Thioredoxin" evidence="4">
    <location>
        <begin position="1"/>
        <end position="107"/>
    </location>
</feature>
<dbReference type="PANTHER" id="PTHR10438:SF463">
    <property type="entry name" value="THIOREDOXIN"/>
    <property type="match status" value="1"/>
</dbReference>
<dbReference type="HOGENOM" id="CLU_090389_14_1_1"/>
<dbReference type="OMA" id="QASASWC"/>
<keyword evidence="1" id="KW-0249">Electron transport</keyword>
<dbReference type="STRING" id="88036.D8QS73"/>
<reference evidence="5 6" key="1">
    <citation type="journal article" date="2011" name="Science">
        <title>The Selaginella genome identifies genetic changes associated with the evolution of vascular plants.</title>
        <authorList>
            <person name="Banks J.A."/>
            <person name="Nishiyama T."/>
            <person name="Hasebe M."/>
            <person name="Bowman J.L."/>
            <person name="Gribskov M."/>
            <person name="dePamphilis C."/>
            <person name="Albert V.A."/>
            <person name="Aono N."/>
            <person name="Aoyama T."/>
            <person name="Ambrose B.A."/>
            <person name="Ashton N.W."/>
            <person name="Axtell M.J."/>
            <person name="Barker E."/>
            <person name="Barker M.S."/>
            <person name="Bennetzen J.L."/>
            <person name="Bonawitz N.D."/>
            <person name="Chapple C."/>
            <person name="Cheng C."/>
            <person name="Correa L.G."/>
            <person name="Dacre M."/>
            <person name="DeBarry J."/>
            <person name="Dreyer I."/>
            <person name="Elias M."/>
            <person name="Engstrom E.M."/>
            <person name="Estelle M."/>
            <person name="Feng L."/>
            <person name="Finet C."/>
            <person name="Floyd S.K."/>
            <person name="Frommer W.B."/>
            <person name="Fujita T."/>
            <person name="Gramzow L."/>
            <person name="Gutensohn M."/>
            <person name="Harholt J."/>
            <person name="Hattori M."/>
            <person name="Heyl A."/>
            <person name="Hirai T."/>
            <person name="Hiwatashi Y."/>
            <person name="Ishikawa M."/>
            <person name="Iwata M."/>
            <person name="Karol K.G."/>
            <person name="Koehler B."/>
            <person name="Kolukisaoglu U."/>
            <person name="Kubo M."/>
            <person name="Kurata T."/>
            <person name="Lalonde S."/>
            <person name="Li K."/>
            <person name="Li Y."/>
            <person name="Litt A."/>
            <person name="Lyons E."/>
            <person name="Manning G."/>
            <person name="Maruyama T."/>
            <person name="Michael T.P."/>
            <person name="Mikami K."/>
            <person name="Miyazaki S."/>
            <person name="Morinaga S."/>
            <person name="Murata T."/>
            <person name="Mueller-Roeber B."/>
            <person name="Nelson D.R."/>
            <person name="Obara M."/>
            <person name="Oguri Y."/>
            <person name="Olmstead R.G."/>
            <person name="Onodera N."/>
            <person name="Petersen B.L."/>
            <person name="Pils B."/>
            <person name="Prigge M."/>
            <person name="Rensing S.A."/>
            <person name="Riano-Pachon D.M."/>
            <person name="Roberts A.W."/>
            <person name="Sato Y."/>
            <person name="Scheller H.V."/>
            <person name="Schulz B."/>
            <person name="Schulz C."/>
            <person name="Shakirov E.V."/>
            <person name="Shibagaki N."/>
            <person name="Shinohara N."/>
            <person name="Shippen D.E."/>
            <person name="Soerensen I."/>
            <person name="Sotooka R."/>
            <person name="Sugimoto N."/>
            <person name="Sugita M."/>
            <person name="Sumikawa N."/>
            <person name="Tanurdzic M."/>
            <person name="Theissen G."/>
            <person name="Ulvskov P."/>
            <person name="Wakazuki S."/>
            <person name="Weng J.K."/>
            <person name="Willats W.W."/>
            <person name="Wipf D."/>
            <person name="Wolf P.G."/>
            <person name="Yang L."/>
            <person name="Zimmer A.D."/>
            <person name="Zhu Q."/>
            <person name="Mitros T."/>
            <person name="Hellsten U."/>
            <person name="Loque D."/>
            <person name="Otillar R."/>
            <person name="Salamov A."/>
            <person name="Schmutz J."/>
            <person name="Shapiro H."/>
            <person name="Lindquist E."/>
            <person name="Lucas S."/>
            <person name="Rokhsar D."/>
            <person name="Grigoriev I.V."/>
        </authorList>
    </citation>
    <scope>NUCLEOTIDE SEQUENCE [LARGE SCALE GENOMIC DNA]</scope>
</reference>
<dbReference type="SUPFAM" id="SSF52833">
    <property type="entry name" value="Thioredoxin-like"/>
    <property type="match status" value="1"/>
</dbReference>
<dbReference type="PROSITE" id="PS00194">
    <property type="entry name" value="THIOREDOXIN_1"/>
    <property type="match status" value="1"/>
</dbReference>
<dbReference type="FunFam" id="3.40.30.10:FF:000245">
    <property type="entry name" value="Thioredoxin"/>
    <property type="match status" value="1"/>
</dbReference>
<proteinExistence type="predicted"/>
<dbReference type="Gramene" id="EFJ36884">
    <property type="protein sequence ID" value="EFJ36884"/>
    <property type="gene ID" value="SELMODRAFT_77169"/>
</dbReference>
<evidence type="ECO:0000256" key="2">
    <source>
        <dbReference type="ARBA" id="ARBA00023157"/>
    </source>
</evidence>
<dbReference type="AlphaFoldDB" id="D8QS73"/>
<dbReference type="Pfam" id="PF00085">
    <property type="entry name" value="Thioredoxin"/>
    <property type="match status" value="1"/>
</dbReference>
<keyword evidence="6" id="KW-1185">Reference proteome</keyword>
<feature type="non-terminal residue" evidence="5">
    <location>
        <position position="1"/>
    </location>
</feature>
<protein>
    <recommendedName>
        <fullName evidence="4">Thioredoxin domain-containing protein</fullName>
    </recommendedName>
</protein>
<evidence type="ECO:0000256" key="1">
    <source>
        <dbReference type="ARBA" id="ARBA00022982"/>
    </source>
</evidence>
<dbReference type="PRINTS" id="PR00421">
    <property type="entry name" value="THIOREDOXIN"/>
</dbReference>
<dbReference type="InterPro" id="IPR050620">
    <property type="entry name" value="Thioredoxin_H-type-like"/>
</dbReference>
<dbReference type="CDD" id="cd02947">
    <property type="entry name" value="TRX_family"/>
    <property type="match status" value="1"/>
</dbReference>
<dbReference type="Gene3D" id="3.40.30.10">
    <property type="entry name" value="Glutaredoxin"/>
    <property type="match status" value="1"/>
</dbReference>
<dbReference type="Proteomes" id="UP000001514">
    <property type="component" value="Unassembled WGS sequence"/>
</dbReference>
<dbReference type="PANTHER" id="PTHR10438">
    <property type="entry name" value="THIOREDOXIN"/>
    <property type="match status" value="1"/>
</dbReference>
<dbReference type="KEGG" id="smo:SELMODRAFT_77169"/>
<dbReference type="PROSITE" id="PS51352">
    <property type="entry name" value="THIOREDOXIN_2"/>
    <property type="match status" value="1"/>
</dbReference>
<evidence type="ECO:0000256" key="3">
    <source>
        <dbReference type="ARBA" id="ARBA00023284"/>
    </source>
</evidence>
<keyword evidence="1" id="KW-0813">Transport</keyword>